<evidence type="ECO:0000256" key="4">
    <source>
        <dbReference type="ARBA" id="ARBA00022723"/>
    </source>
</evidence>
<dbReference type="InterPro" id="IPR012312">
    <property type="entry name" value="Hemerythrin-like"/>
</dbReference>
<name>A0A0H3AJ49_VIBC3</name>
<evidence type="ECO:0000256" key="6">
    <source>
        <dbReference type="ARBA" id="ARBA00034247"/>
    </source>
</evidence>
<dbReference type="SUPFAM" id="SSF47188">
    <property type="entry name" value="Hemerythrin-like"/>
    <property type="match status" value="1"/>
</dbReference>
<dbReference type="NCBIfam" id="TIGR02481">
    <property type="entry name" value="hemeryth_dom"/>
    <property type="match status" value="1"/>
</dbReference>
<keyword evidence="4" id="KW-0479">Metal-binding</keyword>
<reference evidence="8 9" key="1">
    <citation type="submission" date="2007-03" db="EMBL/GenBank/DDBJ databases">
        <authorList>
            <person name="Heidelberg J."/>
        </authorList>
    </citation>
    <scope>NUCLEOTIDE SEQUENCE [LARGE SCALE GENOMIC DNA]</scope>
    <source>
        <strain evidence="9">ATCC 39541 / Classical Ogawa 395 / O395</strain>
    </source>
</reference>
<evidence type="ECO:0000256" key="5">
    <source>
        <dbReference type="ARBA" id="ARBA00023004"/>
    </source>
</evidence>
<dbReference type="PROSITE" id="PS50887">
    <property type="entry name" value="GGDEF"/>
    <property type="match status" value="1"/>
</dbReference>
<dbReference type="InterPro" id="IPR050469">
    <property type="entry name" value="Diguanylate_Cyclase"/>
</dbReference>
<evidence type="ECO:0000313" key="8">
    <source>
        <dbReference type="EMBL" id="ABQ21177.1"/>
    </source>
</evidence>
<dbReference type="Pfam" id="PF00990">
    <property type="entry name" value="GGDEF"/>
    <property type="match status" value="1"/>
</dbReference>
<dbReference type="InterPro" id="IPR029787">
    <property type="entry name" value="Nucleotide_cyclase"/>
</dbReference>
<evidence type="ECO:0000259" key="7">
    <source>
        <dbReference type="PROSITE" id="PS50887"/>
    </source>
</evidence>
<dbReference type="GO" id="GO:1902201">
    <property type="term" value="P:negative regulation of bacterial-type flagellum-dependent cell motility"/>
    <property type="evidence" value="ECO:0007669"/>
    <property type="project" value="TreeGrafter"/>
</dbReference>
<dbReference type="InterPro" id="IPR035938">
    <property type="entry name" value="Hemerythrin-like_sf"/>
</dbReference>
<dbReference type="GO" id="GO:0043709">
    <property type="term" value="P:cell adhesion involved in single-species biofilm formation"/>
    <property type="evidence" value="ECO:0007669"/>
    <property type="project" value="TreeGrafter"/>
</dbReference>
<proteinExistence type="inferred from homology"/>
<dbReference type="GO" id="GO:0046872">
    <property type="term" value="F:metal ion binding"/>
    <property type="evidence" value="ECO:0007669"/>
    <property type="project" value="UniProtKB-KW"/>
</dbReference>
<dbReference type="SMART" id="SM00267">
    <property type="entry name" value="GGDEF"/>
    <property type="match status" value="1"/>
</dbReference>
<evidence type="ECO:0000256" key="3">
    <source>
        <dbReference type="ARBA" id="ARBA00012528"/>
    </source>
</evidence>
<dbReference type="Proteomes" id="UP000000249">
    <property type="component" value="Chromosome 1"/>
</dbReference>
<dbReference type="InterPro" id="IPR012827">
    <property type="entry name" value="Hemerythrin_metal-bd"/>
</dbReference>
<dbReference type="GO" id="GO:0005886">
    <property type="term" value="C:plasma membrane"/>
    <property type="evidence" value="ECO:0007669"/>
    <property type="project" value="TreeGrafter"/>
</dbReference>
<protein>
    <recommendedName>
        <fullName evidence="3">diguanylate cyclase</fullName>
        <ecNumber evidence="3">2.7.7.65</ecNumber>
    </recommendedName>
</protein>
<dbReference type="Gene3D" id="3.30.70.270">
    <property type="match status" value="1"/>
</dbReference>
<accession>A0A0H3AJ49</accession>
<dbReference type="RefSeq" id="WP_001190450.1">
    <property type="nucleotide sequence ID" value="NC_009457.1"/>
</dbReference>
<dbReference type="PANTHER" id="PTHR45138:SF9">
    <property type="entry name" value="DIGUANYLATE CYCLASE DGCM-RELATED"/>
    <property type="match status" value="1"/>
</dbReference>
<keyword evidence="5" id="KW-0408">Iron</keyword>
<dbReference type="EC" id="2.7.7.65" evidence="3"/>
<dbReference type="CDD" id="cd01949">
    <property type="entry name" value="GGDEF"/>
    <property type="match status" value="1"/>
</dbReference>
<dbReference type="NCBIfam" id="TIGR00254">
    <property type="entry name" value="GGDEF"/>
    <property type="match status" value="1"/>
</dbReference>
<dbReference type="OrthoDB" id="9813903at2"/>
<sequence>MQSFKWDQYFETGLEEVDEQHQSLVNIVNRYSSLLAENHVSLDEIRLALFELSRYSEYHFKEEEKLMREVGISALHLEEHIQVHRTFMSEVFSMQAFIHDVDDRSAVQLLEFLIHWLAYHILGIDQNMARQVIAIRSGMSAEEAYAKEEREKNAATEPLLNALNALFDQVSERNRELVKLNQSLEEKVIERTQQLYQVNRQLEALSMTDSLTGLPNRRKAMRQLVLHWNLAQDNQQPFVCVMIDIDGFKAVNDHHGHDVGDKVLTTIANMLRDHFRSDDLVCRLGGDEFLVICPETNTAGGVYIAEQVCRAIQQQVISLENNIRWQGSVSMGVAAFASNMKDHHELLRAADQAVYLAKNSGKNRVCAFGAPS</sequence>
<evidence type="ECO:0000256" key="2">
    <source>
        <dbReference type="ARBA" id="ARBA00010587"/>
    </source>
</evidence>
<dbReference type="KEGG" id="vco:VC0395_A0841"/>
<evidence type="ECO:0000256" key="1">
    <source>
        <dbReference type="ARBA" id="ARBA00001946"/>
    </source>
</evidence>
<evidence type="ECO:0000313" key="9">
    <source>
        <dbReference type="Proteomes" id="UP000000249"/>
    </source>
</evidence>
<dbReference type="InterPro" id="IPR043128">
    <property type="entry name" value="Rev_trsase/Diguanyl_cyclase"/>
</dbReference>
<dbReference type="Gene3D" id="1.20.120.50">
    <property type="entry name" value="Hemerythrin-like"/>
    <property type="match status" value="1"/>
</dbReference>
<gene>
    <name evidence="8" type="ordered locus">VC0395_A0841</name>
</gene>
<feature type="domain" description="GGDEF" evidence="7">
    <location>
        <begin position="236"/>
        <end position="370"/>
    </location>
</feature>
<comment type="catalytic activity">
    <reaction evidence="6">
        <text>2 GTP = 3',3'-c-di-GMP + 2 diphosphate</text>
        <dbReference type="Rhea" id="RHEA:24898"/>
        <dbReference type="ChEBI" id="CHEBI:33019"/>
        <dbReference type="ChEBI" id="CHEBI:37565"/>
        <dbReference type="ChEBI" id="CHEBI:58805"/>
        <dbReference type="EC" id="2.7.7.65"/>
    </reaction>
</comment>
<dbReference type="eggNOG" id="COG3706">
    <property type="taxonomic scope" value="Bacteria"/>
</dbReference>
<comment type="similarity">
    <text evidence="2">Belongs to the hemerythrin family.</text>
</comment>
<dbReference type="PANTHER" id="PTHR45138">
    <property type="entry name" value="REGULATORY COMPONENTS OF SENSORY TRANSDUCTION SYSTEM"/>
    <property type="match status" value="1"/>
</dbReference>
<dbReference type="FunFam" id="3.30.70.270:FF:000001">
    <property type="entry name" value="Diguanylate cyclase domain protein"/>
    <property type="match status" value="1"/>
</dbReference>
<dbReference type="SUPFAM" id="SSF55073">
    <property type="entry name" value="Nucleotide cyclase"/>
    <property type="match status" value="1"/>
</dbReference>
<dbReference type="AlphaFoldDB" id="A0A0H3AJ49"/>
<dbReference type="EMBL" id="CP000627">
    <property type="protein sequence ID" value="ABQ21177.1"/>
    <property type="molecule type" value="Genomic_DNA"/>
</dbReference>
<dbReference type="eggNOG" id="COG2703">
    <property type="taxonomic scope" value="Bacteria"/>
</dbReference>
<dbReference type="Pfam" id="PF01814">
    <property type="entry name" value="Hemerythrin"/>
    <property type="match status" value="1"/>
</dbReference>
<dbReference type="GO" id="GO:0052621">
    <property type="term" value="F:diguanylate cyclase activity"/>
    <property type="evidence" value="ECO:0007669"/>
    <property type="project" value="UniProtKB-EC"/>
</dbReference>
<dbReference type="CDD" id="cd12107">
    <property type="entry name" value="Hemerythrin"/>
    <property type="match status" value="1"/>
</dbReference>
<dbReference type="PATRIC" id="fig|345073.21.peg.1299"/>
<comment type="cofactor">
    <cofactor evidence="1">
        <name>Mg(2+)</name>
        <dbReference type="ChEBI" id="CHEBI:18420"/>
    </cofactor>
</comment>
<dbReference type="SMR" id="A0A0H3AJ49"/>
<dbReference type="KEGG" id="vcr:VC395_1335"/>
<dbReference type="InterPro" id="IPR000160">
    <property type="entry name" value="GGDEF_dom"/>
</dbReference>
<organism evidence="8 9">
    <name type="scientific">Vibrio cholerae serotype O1 (strain ATCC 39541 / Classical Ogawa 395 / O395)</name>
    <dbReference type="NCBI Taxonomy" id="345073"/>
    <lineage>
        <taxon>Bacteria</taxon>
        <taxon>Pseudomonadati</taxon>
        <taxon>Pseudomonadota</taxon>
        <taxon>Gammaproteobacteria</taxon>
        <taxon>Vibrionales</taxon>
        <taxon>Vibrionaceae</taxon>
        <taxon>Vibrio</taxon>
    </lineage>
</organism>